<feature type="domain" description="Phospholipid/glycerol acyltransferase" evidence="5">
    <location>
        <begin position="94"/>
        <end position="216"/>
    </location>
</feature>
<feature type="transmembrane region" description="Helical" evidence="4">
    <location>
        <begin position="349"/>
        <end position="370"/>
    </location>
</feature>
<feature type="transmembrane region" description="Helical" evidence="4">
    <location>
        <begin position="322"/>
        <end position="343"/>
    </location>
</feature>
<dbReference type="Pfam" id="PF01553">
    <property type="entry name" value="Acyltransferase"/>
    <property type="match status" value="1"/>
</dbReference>
<dbReference type="InterPro" id="IPR032098">
    <property type="entry name" value="Acyltransf_C"/>
</dbReference>
<evidence type="ECO:0000313" key="7">
    <source>
        <dbReference type="Proteomes" id="UP001516400"/>
    </source>
</evidence>
<comment type="caution">
    <text evidence="6">The sequence shown here is derived from an EMBL/GenBank/DDBJ whole genome shotgun (WGS) entry which is preliminary data.</text>
</comment>
<dbReference type="PANTHER" id="PTHR10983">
    <property type="entry name" value="1-ACYLGLYCEROL-3-PHOSPHATE ACYLTRANSFERASE-RELATED"/>
    <property type="match status" value="1"/>
</dbReference>
<name>A0ABD2NS94_9CUCU</name>
<evidence type="ECO:0000256" key="3">
    <source>
        <dbReference type="ARBA" id="ARBA00023315"/>
    </source>
</evidence>
<keyword evidence="3" id="KW-0012">Acyltransferase</keyword>
<dbReference type="PANTHER" id="PTHR10983:SF24">
    <property type="entry name" value="1-ACYLGLYCEROL-3-PHOSPHATE O-ACYLTRANSFERASE 3, ISOFORM E-RELATED"/>
    <property type="match status" value="1"/>
</dbReference>
<keyword evidence="7" id="KW-1185">Reference proteome</keyword>
<gene>
    <name evidence="6" type="ORF">HHI36_004445</name>
</gene>
<protein>
    <recommendedName>
        <fullName evidence="5">Phospholipid/glycerol acyltransferase domain-containing protein</fullName>
    </recommendedName>
</protein>
<dbReference type="CDD" id="cd07990">
    <property type="entry name" value="LPLAT_LCLAT1-like"/>
    <property type="match status" value="1"/>
</dbReference>
<dbReference type="Proteomes" id="UP001516400">
    <property type="component" value="Unassembled WGS sequence"/>
</dbReference>
<dbReference type="AlphaFoldDB" id="A0ABD2NS94"/>
<evidence type="ECO:0000256" key="2">
    <source>
        <dbReference type="ARBA" id="ARBA00022679"/>
    </source>
</evidence>
<keyword evidence="4" id="KW-1133">Transmembrane helix</keyword>
<reference evidence="6 7" key="1">
    <citation type="journal article" date="2021" name="BMC Biol.">
        <title>Horizontally acquired antibacterial genes associated with adaptive radiation of ladybird beetles.</title>
        <authorList>
            <person name="Li H.S."/>
            <person name="Tang X.F."/>
            <person name="Huang Y.H."/>
            <person name="Xu Z.Y."/>
            <person name="Chen M.L."/>
            <person name="Du X.Y."/>
            <person name="Qiu B.Y."/>
            <person name="Chen P.T."/>
            <person name="Zhang W."/>
            <person name="Slipinski A."/>
            <person name="Escalona H.E."/>
            <person name="Waterhouse R.M."/>
            <person name="Zwick A."/>
            <person name="Pang H."/>
        </authorList>
    </citation>
    <scope>NUCLEOTIDE SEQUENCE [LARGE SCALE GENOMIC DNA]</scope>
    <source>
        <strain evidence="6">SYSU2018</strain>
    </source>
</reference>
<dbReference type="GO" id="GO:0016746">
    <property type="term" value="F:acyltransferase activity"/>
    <property type="evidence" value="ECO:0007669"/>
    <property type="project" value="UniProtKB-KW"/>
</dbReference>
<accession>A0ABD2NS94</accession>
<feature type="transmembrane region" description="Helical" evidence="4">
    <location>
        <begin position="20"/>
        <end position="41"/>
    </location>
</feature>
<dbReference type="SMART" id="SM00563">
    <property type="entry name" value="PlsC"/>
    <property type="match status" value="1"/>
</dbReference>
<evidence type="ECO:0000313" key="6">
    <source>
        <dbReference type="EMBL" id="KAL3281231.1"/>
    </source>
</evidence>
<comment type="similarity">
    <text evidence="1">Belongs to the 1-acyl-sn-glycerol-3-phosphate acyltransferase family.</text>
</comment>
<keyword evidence="4" id="KW-0812">Transmembrane</keyword>
<keyword evidence="4" id="KW-0472">Membrane</keyword>
<evidence type="ECO:0000256" key="1">
    <source>
        <dbReference type="ARBA" id="ARBA00008655"/>
    </source>
</evidence>
<dbReference type="Pfam" id="PF16076">
    <property type="entry name" value="Acyltransf_C"/>
    <property type="match status" value="1"/>
</dbReference>
<sequence length="389" mass="45512">MGSSIFDTLKQSRFTQLCMAITFFTSGIIINMMQCILYYSVRPFNKRLFRKLNWYLNYSLNSQIVFLGEWWANCGLIVYTNEDVMKNYIGKEHACFIMNHSYETDWILGWVLAERVKILGNVKAYCKKAIQYMPVLGWSWKFSEFVFLERDFQKDKENIHRQVSELSDYPDPMWLLLYPEGTRFSEEKHKVSLEFARKNNQPILNYHLLPRTKGFVASLPAMHGKVPAIYDCITVFKEDDPNQPTMKNLLMGKPVTAHLYIRRIPLEQVPKTEEEQDKFLKDLFINKDKMKEGFVKHGDFFKLTSDLEPVGPIITKRRYYSLLNTIMWCMAILIPMITYLLKLLLSGQIIYLSIAGGIIVIFFFLMNILLNMSDMNKASTYGINGKKAN</sequence>
<proteinExistence type="inferred from homology"/>
<dbReference type="EMBL" id="JABFTP020000144">
    <property type="protein sequence ID" value="KAL3281231.1"/>
    <property type="molecule type" value="Genomic_DNA"/>
</dbReference>
<organism evidence="6 7">
    <name type="scientific">Cryptolaemus montrouzieri</name>
    <dbReference type="NCBI Taxonomy" id="559131"/>
    <lineage>
        <taxon>Eukaryota</taxon>
        <taxon>Metazoa</taxon>
        <taxon>Ecdysozoa</taxon>
        <taxon>Arthropoda</taxon>
        <taxon>Hexapoda</taxon>
        <taxon>Insecta</taxon>
        <taxon>Pterygota</taxon>
        <taxon>Neoptera</taxon>
        <taxon>Endopterygota</taxon>
        <taxon>Coleoptera</taxon>
        <taxon>Polyphaga</taxon>
        <taxon>Cucujiformia</taxon>
        <taxon>Coccinelloidea</taxon>
        <taxon>Coccinellidae</taxon>
        <taxon>Scymninae</taxon>
        <taxon>Scymnini</taxon>
        <taxon>Cryptolaemus</taxon>
    </lineage>
</organism>
<dbReference type="SUPFAM" id="SSF69593">
    <property type="entry name" value="Glycerol-3-phosphate (1)-acyltransferase"/>
    <property type="match status" value="1"/>
</dbReference>
<dbReference type="InterPro" id="IPR002123">
    <property type="entry name" value="Plipid/glycerol_acylTrfase"/>
</dbReference>
<evidence type="ECO:0000259" key="5">
    <source>
        <dbReference type="SMART" id="SM00563"/>
    </source>
</evidence>
<keyword evidence="2" id="KW-0808">Transferase</keyword>
<evidence type="ECO:0000256" key="4">
    <source>
        <dbReference type="SAM" id="Phobius"/>
    </source>
</evidence>